<sequence length="66" mass="6733">MCGGGNVIVRGRAVISGMIAGDLLVDGGTVELRSMVKGSVYEGSGQFHGGPTAQIMGKRIRRSVAA</sequence>
<reference evidence="1 2" key="1">
    <citation type="journal article" date="2011" name="J. Bacteriol.">
        <title>Complete genome sequence of the type strain Cupriavidus necator N-1.</title>
        <authorList>
            <person name="Poehlein A."/>
            <person name="Kusian B."/>
            <person name="Friedrich B."/>
            <person name="Daniel R."/>
            <person name="Bowien B."/>
        </authorList>
    </citation>
    <scope>NUCLEOTIDE SEQUENCE [LARGE SCALE GENOMIC DNA]</scope>
    <source>
        <strain evidence="2">ATCC 43291 / DSM 13513 / CCUG 52238 / LMG 8453 / N-1</strain>
    </source>
</reference>
<dbReference type="AlphaFoldDB" id="G0EWZ7"/>
<gene>
    <name evidence="1" type="ordered locus">CNE_1c18300</name>
</gene>
<dbReference type="EMBL" id="CP002877">
    <property type="protein sequence ID" value="AEI77170.1"/>
    <property type="molecule type" value="Genomic_DNA"/>
</dbReference>
<accession>G0EWZ7</accession>
<organism evidence="1 2">
    <name type="scientific">Cupriavidus necator (strain ATCC 43291 / DSM 13513 / CCUG 52238 / LMG 8453 / N-1)</name>
    <name type="common">Ralstonia eutropha</name>
    <dbReference type="NCBI Taxonomy" id="1042878"/>
    <lineage>
        <taxon>Bacteria</taxon>
        <taxon>Pseudomonadati</taxon>
        <taxon>Pseudomonadota</taxon>
        <taxon>Betaproteobacteria</taxon>
        <taxon>Burkholderiales</taxon>
        <taxon>Burkholderiaceae</taxon>
        <taxon>Cupriavidus</taxon>
    </lineage>
</organism>
<name>G0EWZ7_CUPNN</name>
<evidence type="ECO:0000313" key="1">
    <source>
        <dbReference type="EMBL" id="AEI77170.1"/>
    </source>
</evidence>
<dbReference type="HOGENOM" id="CLU_2823890_0_0_4"/>
<evidence type="ECO:0000313" key="2">
    <source>
        <dbReference type="Proteomes" id="UP000006798"/>
    </source>
</evidence>
<dbReference type="Proteomes" id="UP000006798">
    <property type="component" value="Chromosome 1"/>
</dbReference>
<evidence type="ECO:0008006" key="3">
    <source>
        <dbReference type="Google" id="ProtNLM"/>
    </source>
</evidence>
<proteinExistence type="predicted"/>
<protein>
    <recommendedName>
        <fullName evidence="3">Polymer-forming cytoskeletal protein</fullName>
    </recommendedName>
</protein>
<dbReference type="KEGG" id="cnc:CNE_1c18300"/>